<proteinExistence type="predicted"/>
<dbReference type="PROSITE" id="PS50966">
    <property type="entry name" value="ZF_SWIM"/>
    <property type="match status" value="1"/>
</dbReference>
<evidence type="ECO:0000313" key="4">
    <source>
        <dbReference type="EMBL" id="PJE78136.1"/>
    </source>
</evidence>
<comment type="cofactor">
    <cofactor evidence="1">
        <name>a divalent metal cation</name>
        <dbReference type="ChEBI" id="CHEBI:60240"/>
    </cofactor>
</comment>
<comment type="caution">
    <text evidence="4">The sequence shown here is derived from an EMBL/GenBank/DDBJ whole genome shotgun (WGS) entry which is preliminary data.</text>
</comment>
<reference evidence="4" key="1">
    <citation type="journal article" date="2017" name="Appl. Environ. Microbiol.">
        <title>Molecular characterization of an Endozoicomonas-like organism causing infection in king scallop Pecten maximus L.</title>
        <authorList>
            <person name="Cano I."/>
            <person name="van Aerle R."/>
            <person name="Ross S."/>
            <person name="Verner-Jeffreys D.W."/>
            <person name="Paley R.K."/>
            <person name="Rimmer G."/>
            <person name="Ryder D."/>
            <person name="Hooper P."/>
            <person name="Stone D."/>
            <person name="Feist S.W."/>
        </authorList>
    </citation>
    <scope>NUCLEOTIDE SEQUENCE</scope>
</reference>
<dbReference type="GO" id="GO:0008270">
    <property type="term" value="F:zinc ion binding"/>
    <property type="evidence" value="ECO:0007669"/>
    <property type="project" value="InterPro"/>
</dbReference>
<dbReference type="InterPro" id="IPR027806">
    <property type="entry name" value="HARBI1_dom"/>
</dbReference>
<evidence type="ECO:0000259" key="3">
    <source>
        <dbReference type="PROSITE" id="PS50966"/>
    </source>
</evidence>
<protein>
    <recommendedName>
        <fullName evidence="3">SWIM-type domain-containing protein</fullName>
    </recommendedName>
</protein>
<dbReference type="InterPro" id="IPR007527">
    <property type="entry name" value="Znf_SWIM"/>
</dbReference>
<dbReference type="Pfam" id="PF04434">
    <property type="entry name" value="SWIM"/>
    <property type="match status" value="1"/>
</dbReference>
<feature type="domain" description="SWIM-type" evidence="3">
    <location>
        <begin position="259"/>
        <end position="301"/>
    </location>
</feature>
<dbReference type="EMBL" id="NSIT01000253">
    <property type="protein sequence ID" value="PJE78136.1"/>
    <property type="molecule type" value="Genomic_DNA"/>
</dbReference>
<evidence type="ECO:0000256" key="1">
    <source>
        <dbReference type="ARBA" id="ARBA00001968"/>
    </source>
</evidence>
<gene>
    <name evidence="4" type="ORF">CI610_02933</name>
</gene>
<dbReference type="Pfam" id="PF13359">
    <property type="entry name" value="DDE_Tnp_4"/>
    <property type="match status" value="1"/>
</dbReference>
<keyword evidence="2" id="KW-0479">Metal-binding</keyword>
<organism evidence="4">
    <name type="scientific">invertebrate metagenome</name>
    <dbReference type="NCBI Taxonomy" id="1711999"/>
    <lineage>
        <taxon>unclassified sequences</taxon>
        <taxon>metagenomes</taxon>
        <taxon>organismal metagenomes</taxon>
    </lineage>
</organism>
<evidence type="ECO:0000256" key="2">
    <source>
        <dbReference type="ARBA" id="ARBA00022723"/>
    </source>
</evidence>
<sequence length="322" mass="36950">MSIVFPNGYVLDTVGPFLGSDNDAKITDKILTSLQSLSGILEEDDQVIVDRGFRDILSKLSDEGYETHMPTFLKPGQSQHDGIEANTDRCITKTRWVVESYHSRFKQFRFFKTELTSNYFIKNLESLLKSVTACLNWLRGPIYQPSSTKAAEDEKVALEMKSLLNKSNILAERVEKEPDLSRRAKSQWQKLEAAQLEFPRLDQEYLETLACGTYQVKLAPGYISEHLTADGDYEVMAYQHSSDLIRCQIRSRHQSQTKYNIWIQYSVTEQPPIQNYYCTCPTGQRTVGMCAHIASVLFYLGVYVHSQSRKPLRPTKFMPLMK</sequence>
<name>A0A2H9T4J0_9ZZZZ</name>
<accession>A0A2H9T4J0</accession>
<dbReference type="AlphaFoldDB" id="A0A2H9T4J0"/>